<reference evidence="1" key="1">
    <citation type="journal article" date="2021" name="Proc. Natl. Acad. Sci. U.S.A.">
        <title>A Catalog of Tens of Thousands of Viruses from Human Metagenomes Reveals Hidden Associations with Chronic Diseases.</title>
        <authorList>
            <person name="Tisza M.J."/>
            <person name="Buck C.B."/>
        </authorList>
    </citation>
    <scope>NUCLEOTIDE SEQUENCE</scope>
    <source>
        <strain evidence="1">CtYsL76</strain>
    </source>
</reference>
<proteinExistence type="predicted"/>
<protein>
    <submittedName>
        <fullName evidence="1">Uncharacterized protein</fullName>
    </submittedName>
</protein>
<name>A0A8S5QL35_9CAUD</name>
<dbReference type="EMBL" id="BK015689">
    <property type="protein sequence ID" value="DAE19982.1"/>
    <property type="molecule type" value="Genomic_DNA"/>
</dbReference>
<accession>A0A8S5QL35</accession>
<evidence type="ECO:0000313" key="1">
    <source>
        <dbReference type="EMBL" id="DAE19982.1"/>
    </source>
</evidence>
<organism evidence="1">
    <name type="scientific">CrAss-like virus sp. ctYsL76</name>
    <dbReference type="NCBI Taxonomy" id="2826826"/>
    <lineage>
        <taxon>Viruses</taxon>
        <taxon>Duplodnaviria</taxon>
        <taxon>Heunggongvirae</taxon>
        <taxon>Uroviricota</taxon>
        <taxon>Caudoviricetes</taxon>
        <taxon>Crassvirales</taxon>
    </lineage>
</organism>
<sequence length="109" mass="12994">MFNKEQTIVDKDIVTGQYFLKVTQPLQNIKRYGRRIGNIEYKEDKWYTTIAPIYYYNKQKDAKTPTSFVYSDLKSTRIRDKWVKVRIKYTGDKLVVINAIQSLLRLSYA</sequence>